<dbReference type="Proteomes" id="UP001270362">
    <property type="component" value="Unassembled WGS sequence"/>
</dbReference>
<proteinExistence type="predicted"/>
<evidence type="ECO:0000313" key="1">
    <source>
        <dbReference type="EMBL" id="KAK3695204.1"/>
    </source>
</evidence>
<organism evidence="1 2">
    <name type="scientific">Podospora appendiculata</name>
    <dbReference type="NCBI Taxonomy" id="314037"/>
    <lineage>
        <taxon>Eukaryota</taxon>
        <taxon>Fungi</taxon>
        <taxon>Dikarya</taxon>
        <taxon>Ascomycota</taxon>
        <taxon>Pezizomycotina</taxon>
        <taxon>Sordariomycetes</taxon>
        <taxon>Sordariomycetidae</taxon>
        <taxon>Sordariales</taxon>
        <taxon>Podosporaceae</taxon>
        <taxon>Podospora</taxon>
    </lineage>
</organism>
<dbReference type="AlphaFoldDB" id="A0AAE0XKJ7"/>
<gene>
    <name evidence="1" type="ORF">B0T22DRAFT_97379</name>
</gene>
<dbReference type="EMBL" id="JAULSO010000001">
    <property type="protein sequence ID" value="KAK3695204.1"/>
    <property type="molecule type" value="Genomic_DNA"/>
</dbReference>
<sequence>MLQTALTLPNLTGTLARLHQGIYTYLAGTGTPRSHNGQPVCLYMEGRRRLGRAVANLILPSVPTWAKFDIPIMSTSDFALPTPSPTPPGIRGTQALFLSHLRSLSLPLSVCVRVCVCVCDSVPPLRELAASITRDHLGISNSAPLALGTPNATTRAGAFSRTMSLASVGVQALSAPLVTTVWIVNPSKGDQSTQRRWRPAPPREPYFAQGTMGQDLVEVSPI</sequence>
<reference evidence="1" key="1">
    <citation type="journal article" date="2023" name="Mol. Phylogenet. Evol.">
        <title>Genome-scale phylogeny and comparative genomics of the fungal order Sordariales.</title>
        <authorList>
            <person name="Hensen N."/>
            <person name="Bonometti L."/>
            <person name="Westerberg I."/>
            <person name="Brannstrom I.O."/>
            <person name="Guillou S."/>
            <person name="Cros-Aarteil S."/>
            <person name="Calhoun S."/>
            <person name="Haridas S."/>
            <person name="Kuo A."/>
            <person name="Mondo S."/>
            <person name="Pangilinan J."/>
            <person name="Riley R."/>
            <person name="LaButti K."/>
            <person name="Andreopoulos B."/>
            <person name="Lipzen A."/>
            <person name="Chen C."/>
            <person name="Yan M."/>
            <person name="Daum C."/>
            <person name="Ng V."/>
            <person name="Clum A."/>
            <person name="Steindorff A."/>
            <person name="Ohm R.A."/>
            <person name="Martin F."/>
            <person name="Silar P."/>
            <person name="Natvig D.O."/>
            <person name="Lalanne C."/>
            <person name="Gautier V."/>
            <person name="Ament-Velasquez S.L."/>
            <person name="Kruys A."/>
            <person name="Hutchinson M.I."/>
            <person name="Powell A.J."/>
            <person name="Barry K."/>
            <person name="Miller A.N."/>
            <person name="Grigoriev I.V."/>
            <person name="Debuchy R."/>
            <person name="Gladieux P."/>
            <person name="Hiltunen Thoren M."/>
            <person name="Johannesson H."/>
        </authorList>
    </citation>
    <scope>NUCLEOTIDE SEQUENCE</scope>
    <source>
        <strain evidence="1">CBS 314.62</strain>
    </source>
</reference>
<keyword evidence="2" id="KW-1185">Reference proteome</keyword>
<name>A0AAE0XKJ7_9PEZI</name>
<protein>
    <submittedName>
        <fullName evidence="1">Uncharacterized protein</fullName>
    </submittedName>
</protein>
<reference evidence="1" key="2">
    <citation type="submission" date="2023-06" db="EMBL/GenBank/DDBJ databases">
        <authorList>
            <consortium name="Lawrence Berkeley National Laboratory"/>
            <person name="Haridas S."/>
            <person name="Hensen N."/>
            <person name="Bonometti L."/>
            <person name="Westerberg I."/>
            <person name="Brannstrom I.O."/>
            <person name="Guillou S."/>
            <person name="Cros-Aarteil S."/>
            <person name="Calhoun S."/>
            <person name="Kuo A."/>
            <person name="Mondo S."/>
            <person name="Pangilinan J."/>
            <person name="Riley R."/>
            <person name="Labutti K."/>
            <person name="Andreopoulos B."/>
            <person name="Lipzen A."/>
            <person name="Chen C."/>
            <person name="Yanf M."/>
            <person name="Daum C."/>
            <person name="Ng V."/>
            <person name="Clum A."/>
            <person name="Steindorff A."/>
            <person name="Ohm R."/>
            <person name="Martin F."/>
            <person name="Silar P."/>
            <person name="Natvig D."/>
            <person name="Lalanne C."/>
            <person name="Gautier V."/>
            <person name="Ament-Velasquez S.L."/>
            <person name="Kruys A."/>
            <person name="Hutchinson M.I."/>
            <person name="Powell A.J."/>
            <person name="Barry K."/>
            <person name="Miller A.N."/>
            <person name="Grigoriev I.V."/>
            <person name="Debuchy R."/>
            <person name="Gladieux P."/>
            <person name="Thoren M.H."/>
            <person name="Johannesson H."/>
        </authorList>
    </citation>
    <scope>NUCLEOTIDE SEQUENCE</scope>
    <source>
        <strain evidence="1">CBS 314.62</strain>
    </source>
</reference>
<accession>A0AAE0XKJ7</accession>
<evidence type="ECO:0000313" key="2">
    <source>
        <dbReference type="Proteomes" id="UP001270362"/>
    </source>
</evidence>
<comment type="caution">
    <text evidence="1">The sequence shown here is derived from an EMBL/GenBank/DDBJ whole genome shotgun (WGS) entry which is preliminary data.</text>
</comment>